<reference evidence="10 11" key="1">
    <citation type="journal article" date="2008" name="BMC Genomics">
        <title>Complete genome of Phenylobacterium zucineum - a novel facultative intracellular bacterium isolated from human erythroleukemia cell line K562.</title>
        <authorList>
            <person name="Luo Y."/>
            <person name="Xu X."/>
            <person name="Ding Z."/>
            <person name="Liu Z."/>
            <person name="Zhang B."/>
            <person name="Yan Z."/>
            <person name="Sun J."/>
            <person name="Hu S."/>
            <person name="Hu X."/>
        </authorList>
    </citation>
    <scope>NUCLEOTIDE SEQUENCE [LARGE SCALE GENOMIC DNA]</scope>
    <source>
        <strain evidence="10 11">HLK1</strain>
    </source>
</reference>
<evidence type="ECO:0000313" key="10">
    <source>
        <dbReference type="EMBL" id="ACG76736.1"/>
    </source>
</evidence>
<evidence type="ECO:0000256" key="5">
    <source>
        <dbReference type="ARBA" id="ARBA00022692"/>
    </source>
</evidence>
<dbReference type="RefSeq" id="WP_012520884.1">
    <property type="nucleotide sequence ID" value="NC_011144.1"/>
</dbReference>
<keyword evidence="3" id="KW-0328">Glycosyltransferase</keyword>
<comment type="subcellular location">
    <subcellularLocation>
        <location evidence="1">Cell membrane</location>
        <topology evidence="1">Multi-pass membrane protein</topology>
    </subcellularLocation>
</comment>
<dbReference type="AlphaFoldDB" id="B4RDN7"/>
<feature type="transmembrane region" description="Helical" evidence="8">
    <location>
        <begin position="201"/>
        <end position="221"/>
    </location>
</feature>
<keyword evidence="7 8" id="KW-0472">Membrane</keyword>
<sequence>MTDTARLRAPDDWRAAILLTAGLTLVRLVVLFASPLELYPDEAQYWLWSRTLDFGYYSKPPMVAWAIWATTAIGGNAEPWVRLSAGLFQAGAMLTVFAIGRRLYDSRTALAAAALYGLMPGVQLSSLVAATDAPLLFFLALTILAYAALQTAEGRAGVRVAAGLGAALGLAFLSKYAAVYFVVGLALHLALSRQARAAWSLPRAAAAAGAFALMLAPNLAWNAAHGFATFQHTAANAAWGGRKLFNFGELGEFLASQFGVFGPIPMGVLLVGLALAALRRRLSRQDLLLLCFTLPPLLIVTGQSFISRANANWSGAGYLAGSVLVAAWLMRWRARSWLIGALSLQAAVAAAFFAFVISPPLAERAGMANAFKRAKGWGETTDVILRRAALEPGLSAIAVNDRFLFYALSYYGRDALAAGAPPLRSWLLMETPQNQAETSAPLTAAEGRRVLAVALEGVYRPQMEADFRQASGLEIASVWLDRKRKRRIEMFVAEDYAPRPRDPATGLPAM</sequence>
<keyword evidence="6 8" id="KW-1133">Transmembrane helix</keyword>
<dbReference type="STRING" id="450851.PHZ_c0322"/>
<feature type="transmembrane region" description="Helical" evidence="8">
    <location>
        <begin position="337"/>
        <end position="357"/>
    </location>
</feature>
<keyword evidence="2" id="KW-1003">Cell membrane</keyword>
<dbReference type="Pfam" id="PF13231">
    <property type="entry name" value="PMT_2"/>
    <property type="match status" value="1"/>
</dbReference>
<dbReference type="OrthoDB" id="9811222at2"/>
<evidence type="ECO:0000256" key="7">
    <source>
        <dbReference type="ARBA" id="ARBA00023136"/>
    </source>
</evidence>
<dbReference type="PANTHER" id="PTHR33908">
    <property type="entry name" value="MANNOSYLTRANSFERASE YKCB-RELATED"/>
    <property type="match status" value="1"/>
</dbReference>
<feature type="transmembrane region" description="Helical" evidence="8">
    <location>
        <begin position="124"/>
        <end position="149"/>
    </location>
</feature>
<dbReference type="GO" id="GO:0005886">
    <property type="term" value="C:plasma membrane"/>
    <property type="evidence" value="ECO:0007669"/>
    <property type="project" value="UniProtKB-SubCell"/>
</dbReference>
<dbReference type="InterPro" id="IPR038731">
    <property type="entry name" value="RgtA/B/C-like"/>
</dbReference>
<dbReference type="InterPro" id="IPR050297">
    <property type="entry name" value="LipidA_mod_glycosyltrf_83"/>
</dbReference>
<feature type="transmembrane region" description="Helical" evidence="8">
    <location>
        <begin position="312"/>
        <end position="330"/>
    </location>
</feature>
<protein>
    <submittedName>
        <fullName evidence="10">4-amino-4-deoxy-L-arabinose transferase</fullName>
    </submittedName>
</protein>
<gene>
    <name evidence="10" type="ordered locus">PHZ_c0322</name>
</gene>
<keyword evidence="5 8" id="KW-0812">Transmembrane</keyword>
<name>B4RDN7_PHEZH</name>
<evidence type="ECO:0000256" key="4">
    <source>
        <dbReference type="ARBA" id="ARBA00022679"/>
    </source>
</evidence>
<evidence type="ECO:0000256" key="8">
    <source>
        <dbReference type="SAM" id="Phobius"/>
    </source>
</evidence>
<proteinExistence type="predicted"/>
<organism evidence="10 11">
    <name type="scientific">Phenylobacterium zucineum (strain HLK1)</name>
    <dbReference type="NCBI Taxonomy" id="450851"/>
    <lineage>
        <taxon>Bacteria</taxon>
        <taxon>Pseudomonadati</taxon>
        <taxon>Pseudomonadota</taxon>
        <taxon>Alphaproteobacteria</taxon>
        <taxon>Caulobacterales</taxon>
        <taxon>Caulobacteraceae</taxon>
        <taxon>Phenylobacterium</taxon>
    </lineage>
</organism>
<accession>B4RDN7</accession>
<feature type="transmembrane region" description="Helical" evidence="8">
    <location>
        <begin position="253"/>
        <end position="275"/>
    </location>
</feature>
<feature type="transmembrane region" description="Helical" evidence="8">
    <location>
        <begin position="86"/>
        <end position="104"/>
    </location>
</feature>
<feature type="transmembrane region" description="Helical" evidence="8">
    <location>
        <begin position="287"/>
        <end position="306"/>
    </location>
</feature>
<dbReference type="EMBL" id="CP000747">
    <property type="protein sequence ID" value="ACG76736.1"/>
    <property type="molecule type" value="Genomic_DNA"/>
</dbReference>
<evidence type="ECO:0000313" key="11">
    <source>
        <dbReference type="Proteomes" id="UP000001868"/>
    </source>
</evidence>
<keyword evidence="11" id="KW-1185">Reference proteome</keyword>
<dbReference type="CAZy" id="GT83">
    <property type="family name" value="Glycosyltransferase Family 83"/>
</dbReference>
<feature type="domain" description="Glycosyltransferase RgtA/B/C/D-like" evidence="9">
    <location>
        <begin position="58"/>
        <end position="221"/>
    </location>
</feature>
<dbReference type="GO" id="GO:0016763">
    <property type="term" value="F:pentosyltransferase activity"/>
    <property type="evidence" value="ECO:0007669"/>
    <property type="project" value="TreeGrafter"/>
</dbReference>
<evidence type="ECO:0000256" key="6">
    <source>
        <dbReference type="ARBA" id="ARBA00022989"/>
    </source>
</evidence>
<evidence type="ECO:0000256" key="1">
    <source>
        <dbReference type="ARBA" id="ARBA00004651"/>
    </source>
</evidence>
<keyword evidence="4 10" id="KW-0808">Transferase</keyword>
<evidence type="ECO:0000256" key="2">
    <source>
        <dbReference type="ARBA" id="ARBA00022475"/>
    </source>
</evidence>
<dbReference type="eggNOG" id="COG1807">
    <property type="taxonomic scope" value="Bacteria"/>
</dbReference>
<dbReference type="HOGENOM" id="CLU_016165_3_0_5"/>
<dbReference type="PANTHER" id="PTHR33908:SF11">
    <property type="entry name" value="MEMBRANE PROTEIN"/>
    <property type="match status" value="1"/>
</dbReference>
<feature type="transmembrane region" description="Helical" evidence="8">
    <location>
        <begin position="161"/>
        <end position="189"/>
    </location>
</feature>
<feature type="transmembrane region" description="Helical" evidence="8">
    <location>
        <begin position="12"/>
        <end position="33"/>
    </location>
</feature>
<dbReference type="GO" id="GO:0009103">
    <property type="term" value="P:lipopolysaccharide biosynthetic process"/>
    <property type="evidence" value="ECO:0007669"/>
    <property type="project" value="UniProtKB-ARBA"/>
</dbReference>
<evidence type="ECO:0000259" key="9">
    <source>
        <dbReference type="Pfam" id="PF13231"/>
    </source>
</evidence>
<dbReference type="Proteomes" id="UP000001868">
    <property type="component" value="Chromosome"/>
</dbReference>
<dbReference type="KEGG" id="pzu:PHZ_c0322"/>
<evidence type="ECO:0000256" key="3">
    <source>
        <dbReference type="ARBA" id="ARBA00022676"/>
    </source>
</evidence>